<reference evidence="6 7" key="1">
    <citation type="submission" date="2024-06" db="EMBL/GenBank/DDBJ databases">
        <title>Soil Sphingobacterium thalpophilum.</title>
        <authorList>
            <person name="Yang J."/>
            <person name="Li J."/>
        </authorList>
    </citation>
    <scope>NUCLEOTIDE SEQUENCE [LARGE SCALE GENOMIC DNA]</scope>
    <source>
        <strain evidence="6 7">22g91tb</strain>
    </source>
</reference>
<feature type="domain" description="Thioredoxin" evidence="5">
    <location>
        <begin position="289"/>
        <end position="444"/>
    </location>
</feature>
<dbReference type="InterPro" id="IPR013766">
    <property type="entry name" value="Thioredoxin_domain"/>
</dbReference>
<keyword evidence="4" id="KW-0676">Redox-active center</keyword>
<name>A0ABV4HF43_9SPHI</name>
<evidence type="ECO:0000313" key="6">
    <source>
        <dbReference type="EMBL" id="MEZ0451864.1"/>
    </source>
</evidence>
<organism evidence="6 7">
    <name type="scientific">Sphingobacterium thalpophilum</name>
    <dbReference type="NCBI Taxonomy" id="259"/>
    <lineage>
        <taxon>Bacteria</taxon>
        <taxon>Pseudomonadati</taxon>
        <taxon>Bacteroidota</taxon>
        <taxon>Sphingobacteriia</taxon>
        <taxon>Sphingobacteriales</taxon>
        <taxon>Sphingobacteriaceae</taxon>
        <taxon>Sphingobacterium</taxon>
    </lineage>
</organism>
<dbReference type="SUPFAM" id="SSF52833">
    <property type="entry name" value="Thioredoxin-like"/>
    <property type="match status" value="1"/>
</dbReference>
<proteinExistence type="predicted"/>
<keyword evidence="2" id="KW-0201">Cytochrome c-type biogenesis</keyword>
<evidence type="ECO:0000256" key="1">
    <source>
        <dbReference type="ARBA" id="ARBA00004196"/>
    </source>
</evidence>
<dbReference type="PANTHER" id="PTHR42852">
    <property type="entry name" value="THIOL:DISULFIDE INTERCHANGE PROTEIN DSBE"/>
    <property type="match status" value="1"/>
</dbReference>
<dbReference type="PANTHER" id="PTHR42852:SF6">
    <property type="entry name" value="THIOL:DISULFIDE INTERCHANGE PROTEIN DSBE"/>
    <property type="match status" value="1"/>
</dbReference>
<dbReference type="Pfam" id="PF13905">
    <property type="entry name" value="Thioredoxin_8"/>
    <property type="match status" value="1"/>
</dbReference>
<gene>
    <name evidence="6" type="ORF">ABTW24_09675</name>
</gene>
<dbReference type="Gene3D" id="3.40.30.10">
    <property type="entry name" value="Glutaredoxin"/>
    <property type="match status" value="1"/>
</dbReference>
<dbReference type="RefSeq" id="WP_370481934.1">
    <property type="nucleotide sequence ID" value="NZ_JBEOQA010000001.1"/>
</dbReference>
<evidence type="ECO:0000313" key="7">
    <source>
        <dbReference type="Proteomes" id="UP001566204"/>
    </source>
</evidence>
<dbReference type="Proteomes" id="UP001566204">
    <property type="component" value="Unassembled WGS sequence"/>
</dbReference>
<protein>
    <submittedName>
        <fullName evidence="6">TlpA disulfide reductase family protein</fullName>
    </submittedName>
</protein>
<dbReference type="InterPro" id="IPR050553">
    <property type="entry name" value="Thioredoxin_ResA/DsbE_sf"/>
</dbReference>
<comment type="caution">
    <text evidence="6">The sequence shown here is derived from an EMBL/GenBank/DDBJ whole genome shotgun (WGS) entry which is preliminary data.</text>
</comment>
<dbReference type="PROSITE" id="PS51352">
    <property type="entry name" value="THIOREDOXIN_2"/>
    <property type="match status" value="1"/>
</dbReference>
<comment type="subcellular location">
    <subcellularLocation>
        <location evidence="1">Cell envelope</location>
    </subcellularLocation>
</comment>
<evidence type="ECO:0000256" key="4">
    <source>
        <dbReference type="ARBA" id="ARBA00023284"/>
    </source>
</evidence>
<accession>A0ABV4HF43</accession>
<dbReference type="InterPro" id="IPR036249">
    <property type="entry name" value="Thioredoxin-like_sf"/>
</dbReference>
<evidence type="ECO:0000259" key="5">
    <source>
        <dbReference type="PROSITE" id="PS51352"/>
    </source>
</evidence>
<keyword evidence="3" id="KW-1015">Disulfide bond</keyword>
<evidence type="ECO:0000256" key="2">
    <source>
        <dbReference type="ARBA" id="ARBA00022748"/>
    </source>
</evidence>
<keyword evidence="7" id="KW-1185">Reference proteome</keyword>
<dbReference type="EMBL" id="JBEOQB010000002">
    <property type="protein sequence ID" value="MEZ0451864.1"/>
    <property type="molecule type" value="Genomic_DNA"/>
</dbReference>
<dbReference type="InterPro" id="IPR012336">
    <property type="entry name" value="Thioredoxin-like_fold"/>
</dbReference>
<dbReference type="CDD" id="cd02966">
    <property type="entry name" value="TlpA_like_family"/>
    <property type="match status" value="1"/>
</dbReference>
<sequence length="444" mass="51481">MILRVLGTTAKLTTEIANDGTFELQLPSKLPYQQIWFSLGEYVYSCLYANEELNLTFDLEKLKNERVYMLGEGMAFAGKDGAINRTLNAYILYNKKHLPELYKDFQKLKPKDNRYMVKLDSLFNLQRTVNSNFLKENRQVAKKIIESETEAYYNSKKISYLLFKNDELTNIKELQIPIYAITNESAEYMRYLYWYINNKKLHTKQDKLSDSVKFTKIDSLLPNTYADLVKMQVSSRDLPSQLQINKVLEKSVKSKWATLYLNEENRELTSKILKMQNLLVAKQDETRNSKIGKYLKSTSFEGNLYLNEAKSGVELLKSIKGAFPDKYIIMDLWATWCTPCLSNMPHSKKLQLQADKEKLPVVFVYLCTDGNSSEALWQNKIAELELPGEHLFVQNTQMDELLTLFNGAGYPTYAVIDPKGGIYTQSINFFRNINLDRLKNLIKD</sequence>
<evidence type="ECO:0000256" key="3">
    <source>
        <dbReference type="ARBA" id="ARBA00023157"/>
    </source>
</evidence>